<gene>
    <name evidence="5" type="ORF">J2W40_002128</name>
</gene>
<evidence type="ECO:0000259" key="4">
    <source>
        <dbReference type="Pfam" id="PF12969"/>
    </source>
</evidence>
<dbReference type="InterPro" id="IPR011990">
    <property type="entry name" value="TPR-like_helical_dom_sf"/>
</dbReference>
<sequence length="934" mass="101517">MRQTMWMAMPIATMVAAPAVAGEAPLYQAAPAWVEKASVPPLSSFEGEPPTMLLFDSQQRVEDGRLWSYADVATRAGSAEALAQLSSLTLPWAPDKGDLIIHEVSILRGDQVIDALAGDKRFAVLRREENLEARQITGVLTATLAVEGVQVGDIVRLRYTTSMKDDALGGHVQGAMPLFAAPLRMGQGQLRVQWDERSGAKWKLLAKDAVIKQQKKGGFHELTVALPLVKQPEMPEDAPLRYRHPPLFELSTFASWGDVSKTMAPLYATDGLIAPGSGLAGELDKLKASGGSLRAKAAAALQLVQDSIRYLAIGMNGGNYVPQTPAQTWTLRYGDCKAKTLLLLSLLRGMGIEAEPVLASSSMGDFVPERLPSVAAFDHVLVRATIDGETLWMDGTGSGARIDDLGDTPPFGTVLPVRTAGADLLPIQTRANARPIIDIAIEADESGSIRLPSVFDAVAVLRGPAASMINVALGQLDTKQRADMVRGFFMRQMGQSQFSDVSVAMDAATATTTLKAHGVTTTPWRMEDNRYRRRIGRGANDIGFAPDRGRPAWLDIPVATPVPAGVRYRLKLRLPDGGKDYVLEGDQNVSQSIAGFTIKRNVQLRDGLLELDERMDSTGIEIPAAQVPDERDRLATAKALAPRLIAPAKPTFYWDVPHEVVASWSQVKAGERAFTKAIAEKPDEVSGYSSRANFRWGIGDRKGALADLDKAIAIEPNVDLYVKRADRRFKSGDLPGALADARMARQLDPSSIEAIEAVATYLAENDKLDEALVMVDQRITIGGETRDAYRRLKANLLGTYGDAAKAVELLDAHIAEKPGMSSLLNQRCWIKGTRNMMLDTALKDCTRAIELSTTTVAALDSRAMVWFRQGEYHNALQDLDAVIDQGPGQEQSLFMRGMTLHKLGRGGEGDKDIAMARRLNPRIDADYARFGIKP</sequence>
<keyword evidence="6" id="KW-1185">Reference proteome</keyword>
<protein>
    <submittedName>
        <fullName evidence="5">Tetratricopeptide (TPR) repeat protein</fullName>
    </submittedName>
</protein>
<dbReference type="Pfam" id="PF12969">
    <property type="entry name" value="DUF3857"/>
    <property type="match status" value="1"/>
</dbReference>
<evidence type="ECO:0000256" key="1">
    <source>
        <dbReference type="ARBA" id="ARBA00022737"/>
    </source>
</evidence>
<accession>A0ABU1X150</accession>
<organism evidence="5 6">
    <name type="scientific">Sphingobium xenophagum</name>
    <dbReference type="NCBI Taxonomy" id="121428"/>
    <lineage>
        <taxon>Bacteria</taxon>
        <taxon>Pseudomonadati</taxon>
        <taxon>Pseudomonadota</taxon>
        <taxon>Alphaproteobacteria</taxon>
        <taxon>Sphingomonadales</taxon>
        <taxon>Sphingomonadaceae</taxon>
        <taxon>Sphingobium</taxon>
    </lineage>
</organism>
<dbReference type="InterPro" id="IPR019734">
    <property type="entry name" value="TPR_rpt"/>
</dbReference>
<dbReference type="SUPFAM" id="SSF54001">
    <property type="entry name" value="Cysteine proteinases"/>
    <property type="match status" value="1"/>
</dbReference>
<evidence type="ECO:0000256" key="2">
    <source>
        <dbReference type="ARBA" id="ARBA00022803"/>
    </source>
</evidence>
<dbReference type="PANTHER" id="PTHR44858">
    <property type="entry name" value="TETRATRICOPEPTIDE REPEAT PROTEIN 6"/>
    <property type="match status" value="1"/>
</dbReference>
<dbReference type="Gene3D" id="2.60.40.3140">
    <property type="match status" value="1"/>
</dbReference>
<feature type="chain" id="PRO_5046353356" evidence="3">
    <location>
        <begin position="22"/>
        <end position="934"/>
    </location>
</feature>
<dbReference type="InterPro" id="IPR024618">
    <property type="entry name" value="DUF3857"/>
</dbReference>
<reference evidence="5 6" key="1">
    <citation type="submission" date="2023-07" db="EMBL/GenBank/DDBJ databases">
        <title>Sorghum-associated microbial communities from plants grown in Nebraska, USA.</title>
        <authorList>
            <person name="Schachtman D."/>
        </authorList>
    </citation>
    <scope>NUCLEOTIDE SEQUENCE [LARGE SCALE GENOMIC DNA]</scope>
    <source>
        <strain evidence="5 6">4256</strain>
    </source>
</reference>
<comment type="caution">
    <text evidence="5">The sequence shown here is derived from an EMBL/GenBank/DDBJ whole genome shotgun (WGS) entry which is preliminary data.</text>
</comment>
<evidence type="ECO:0000256" key="3">
    <source>
        <dbReference type="SAM" id="SignalP"/>
    </source>
</evidence>
<evidence type="ECO:0000313" key="6">
    <source>
        <dbReference type="Proteomes" id="UP001267638"/>
    </source>
</evidence>
<dbReference type="InterPro" id="IPR038765">
    <property type="entry name" value="Papain-like_cys_pep_sf"/>
</dbReference>
<keyword evidence="3" id="KW-0732">Signal</keyword>
<dbReference type="Gene3D" id="3.10.620.30">
    <property type="match status" value="1"/>
</dbReference>
<proteinExistence type="predicted"/>
<name>A0ABU1X150_SPHXE</name>
<dbReference type="SMART" id="SM00028">
    <property type="entry name" value="TPR"/>
    <property type="match status" value="3"/>
</dbReference>
<dbReference type="InterPro" id="IPR050498">
    <property type="entry name" value="Ycf3"/>
</dbReference>
<dbReference type="Proteomes" id="UP001267638">
    <property type="component" value="Unassembled WGS sequence"/>
</dbReference>
<dbReference type="Gene3D" id="1.25.40.10">
    <property type="entry name" value="Tetratricopeptide repeat domain"/>
    <property type="match status" value="2"/>
</dbReference>
<keyword evidence="1" id="KW-0677">Repeat</keyword>
<feature type="domain" description="DUF3857" evidence="4">
    <location>
        <begin position="63"/>
        <end position="225"/>
    </location>
</feature>
<evidence type="ECO:0000313" key="5">
    <source>
        <dbReference type="EMBL" id="MDR7155301.1"/>
    </source>
</evidence>
<dbReference type="PANTHER" id="PTHR44858:SF1">
    <property type="entry name" value="UDP-N-ACETYLGLUCOSAMINE--PEPTIDE N-ACETYLGLUCOSAMINYLTRANSFERASE SPINDLY-RELATED"/>
    <property type="match status" value="1"/>
</dbReference>
<dbReference type="SUPFAM" id="SSF48452">
    <property type="entry name" value="TPR-like"/>
    <property type="match status" value="1"/>
</dbReference>
<feature type="signal peptide" evidence="3">
    <location>
        <begin position="1"/>
        <end position="21"/>
    </location>
</feature>
<dbReference type="EMBL" id="JAVDWV010000009">
    <property type="protein sequence ID" value="MDR7155301.1"/>
    <property type="molecule type" value="Genomic_DNA"/>
</dbReference>
<keyword evidence="2" id="KW-0802">TPR repeat</keyword>
<dbReference type="RefSeq" id="WP_310224489.1">
    <property type="nucleotide sequence ID" value="NZ_JAVDWV010000009.1"/>
</dbReference>